<name>T0YN04_9ZZZZ</name>
<sequence>MDWYTEQQRNRSYFMSKHVLGPGAAQPEDPALAMHSDSYYHYDRPEVLARIPLGARRVLELGCAAGRLAAALKARQQCTVIGIEKEPQPAREAANLLDEVIVADVQEALGSFQGSFDAVVAADVLEHLEDPWGVVRRC</sequence>
<dbReference type="SUPFAM" id="SSF53335">
    <property type="entry name" value="S-adenosyl-L-methionine-dependent methyltransferases"/>
    <property type="match status" value="1"/>
</dbReference>
<reference evidence="2" key="1">
    <citation type="submission" date="2013-08" db="EMBL/GenBank/DDBJ databases">
        <authorList>
            <person name="Mendez C."/>
            <person name="Richter M."/>
            <person name="Ferrer M."/>
            <person name="Sanchez J."/>
        </authorList>
    </citation>
    <scope>NUCLEOTIDE SEQUENCE</scope>
</reference>
<reference evidence="2" key="2">
    <citation type="journal article" date="2014" name="ISME J.">
        <title>Microbial stratification in low pH oxic and suboxic macroscopic growths along an acid mine drainage.</title>
        <authorList>
            <person name="Mendez-Garcia C."/>
            <person name="Mesa V."/>
            <person name="Sprenger R.R."/>
            <person name="Richter M."/>
            <person name="Diez M.S."/>
            <person name="Solano J."/>
            <person name="Bargiela R."/>
            <person name="Golyshina O.V."/>
            <person name="Manteca A."/>
            <person name="Ramos J.L."/>
            <person name="Gallego J.R."/>
            <person name="Llorente I."/>
            <person name="Martins Dos Santos V.A."/>
            <person name="Jensen O.N."/>
            <person name="Pelaez A.I."/>
            <person name="Sanchez J."/>
            <person name="Ferrer M."/>
        </authorList>
    </citation>
    <scope>NUCLEOTIDE SEQUENCE</scope>
</reference>
<feature type="domain" description="Methyltransferase type 11" evidence="1">
    <location>
        <begin position="59"/>
        <end position="138"/>
    </location>
</feature>
<organism evidence="2">
    <name type="scientific">mine drainage metagenome</name>
    <dbReference type="NCBI Taxonomy" id="410659"/>
    <lineage>
        <taxon>unclassified sequences</taxon>
        <taxon>metagenomes</taxon>
        <taxon>ecological metagenomes</taxon>
    </lineage>
</organism>
<dbReference type="Gene3D" id="3.40.50.150">
    <property type="entry name" value="Vaccinia Virus protein VP39"/>
    <property type="match status" value="1"/>
</dbReference>
<dbReference type="PANTHER" id="PTHR43861">
    <property type="entry name" value="TRANS-ACONITATE 2-METHYLTRANSFERASE-RELATED"/>
    <property type="match status" value="1"/>
</dbReference>
<dbReference type="EMBL" id="AUZZ01008667">
    <property type="protein sequence ID" value="EQD36831.1"/>
    <property type="molecule type" value="Genomic_DNA"/>
</dbReference>
<protein>
    <submittedName>
        <fullName evidence="2">O-antigen biosynthesis protein</fullName>
    </submittedName>
</protein>
<dbReference type="CDD" id="cd02440">
    <property type="entry name" value="AdoMet_MTases"/>
    <property type="match status" value="1"/>
</dbReference>
<evidence type="ECO:0000313" key="2">
    <source>
        <dbReference type="EMBL" id="EQD36831.1"/>
    </source>
</evidence>
<dbReference type="AlphaFoldDB" id="T0YN04"/>
<dbReference type="InterPro" id="IPR029063">
    <property type="entry name" value="SAM-dependent_MTases_sf"/>
</dbReference>
<proteinExistence type="predicted"/>
<dbReference type="InterPro" id="IPR013216">
    <property type="entry name" value="Methyltransf_11"/>
</dbReference>
<accession>T0YN04</accession>
<dbReference type="Pfam" id="PF08241">
    <property type="entry name" value="Methyltransf_11"/>
    <property type="match status" value="1"/>
</dbReference>
<evidence type="ECO:0000259" key="1">
    <source>
        <dbReference type="Pfam" id="PF08241"/>
    </source>
</evidence>
<comment type="caution">
    <text evidence="2">The sequence shown here is derived from an EMBL/GenBank/DDBJ whole genome shotgun (WGS) entry which is preliminary data.</text>
</comment>
<gene>
    <name evidence="2" type="ORF">B2A_12009</name>
</gene>
<feature type="non-terminal residue" evidence="2">
    <location>
        <position position="138"/>
    </location>
</feature>
<dbReference type="GO" id="GO:0008757">
    <property type="term" value="F:S-adenosylmethionine-dependent methyltransferase activity"/>
    <property type="evidence" value="ECO:0007669"/>
    <property type="project" value="InterPro"/>
</dbReference>